<evidence type="ECO:0000313" key="3">
    <source>
        <dbReference type="Proteomes" id="UP000320095"/>
    </source>
</evidence>
<accession>A0A502E5N8</accession>
<dbReference type="InterPro" id="IPR011991">
    <property type="entry name" value="ArsR-like_HTH"/>
</dbReference>
<feature type="domain" description="HTH arsR-type" evidence="1">
    <location>
        <begin position="30"/>
        <end position="108"/>
    </location>
</feature>
<dbReference type="GO" id="GO:0003700">
    <property type="term" value="F:DNA-binding transcription factor activity"/>
    <property type="evidence" value="ECO:0007669"/>
    <property type="project" value="InterPro"/>
</dbReference>
<name>A0A502E5N8_9MYCO</name>
<evidence type="ECO:0000259" key="1">
    <source>
        <dbReference type="SMART" id="SM00418"/>
    </source>
</evidence>
<evidence type="ECO:0000313" key="2">
    <source>
        <dbReference type="EMBL" id="TPG31791.1"/>
    </source>
</evidence>
<organism evidence="2 3">
    <name type="scientific">Mycolicibacterium hodleri</name>
    <dbReference type="NCBI Taxonomy" id="49897"/>
    <lineage>
        <taxon>Bacteria</taxon>
        <taxon>Bacillati</taxon>
        <taxon>Actinomycetota</taxon>
        <taxon>Actinomycetes</taxon>
        <taxon>Mycobacteriales</taxon>
        <taxon>Mycobacteriaceae</taxon>
        <taxon>Mycolicibacterium</taxon>
    </lineage>
</organism>
<keyword evidence="3" id="KW-1185">Reference proteome</keyword>
<reference evidence="2 3" key="1">
    <citation type="journal article" date="2019" name="Environ. Microbiol.">
        <title>Species interactions and distinct microbial communities in high Arctic permafrost affected cryosols are associated with the CH4 and CO2 gas fluxes.</title>
        <authorList>
            <person name="Altshuler I."/>
            <person name="Hamel J."/>
            <person name="Turney S."/>
            <person name="Magnuson E."/>
            <person name="Levesque R."/>
            <person name="Greer C."/>
            <person name="Whyte L.G."/>
        </authorList>
    </citation>
    <scope>NUCLEOTIDE SEQUENCE [LARGE SCALE GENOMIC DNA]</scope>
    <source>
        <strain evidence="2 3">S5.20</strain>
    </source>
</reference>
<dbReference type="InterPro" id="IPR036388">
    <property type="entry name" value="WH-like_DNA-bd_sf"/>
</dbReference>
<dbReference type="Pfam" id="PF12840">
    <property type="entry name" value="HTH_20"/>
    <property type="match status" value="1"/>
</dbReference>
<dbReference type="PRINTS" id="PR00778">
    <property type="entry name" value="HTHARSR"/>
</dbReference>
<comment type="caution">
    <text evidence="2">The sequence shown here is derived from an EMBL/GenBank/DDBJ whole genome shotgun (WGS) entry which is preliminary data.</text>
</comment>
<protein>
    <submittedName>
        <fullName evidence="2">Transcriptional regulator</fullName>
    </submittedName>
</protein>
<dbReference type="InterPro" id="IPR036390">
    <property type="entry name" value="WH_DNA-bd_sf"/>
</dbReference>
<dbReference type="Proteomes" id="UP000320095">
    <property type="component" value="Unassembled WGS sequence"/>
</dbReference>
<dbReference type="AlphaFoldDB" id="A0A502E5N8"/>
<dbReference type="Gene3D" id="1.10.10.10">
    <property type="entry name" value="Winged helix-like DNA-binding domain superfamily/Winged helix DNA-binding domain"/>
    <property type="match status" value="1"/>
</dbReference>
<gene>
    <name evidence="2" type="ORF">EAH80_22645</name>
</gene>
<dbReference type="SUPFAM" id="SSF46785">
    <property type="entry name" value="Winged helix' DNA-binding domain"/>
    <property type="match status" value="1"/>
</dbReference>
<dbReference type="InterPro" id="IPR001845">
    <property type="entry name" value="HTH_ArsR_DNA-bd_dom"/>
</dbReference>
<dbReference type="CDD" id="cd00090">
    <property type="entry name" value="HTH_ARSR"/>
    <property type="match status" value="1"/>
</dbReference>
<proteinExistence type="predicted"/>
<dbReference type="OrthoDB" id="4471357at2"/>
<dbReference type="SMART" id="SM00418">
    <property type="entry name" value="HTH_ARSR"/>
    <property type="match status" value="1"/>
</dbReference>
<sequence>MEDTSVTPSPGGQCARDAAFPTNPVAGVQQLLVALADPVRLEMVRRLKNTGSPMPCALLYDGINKSTATHHFKALREAGITERLVIDGHTHQRLRVDEVNAAVPGLLDSIVASANLEGTSRAVPSCT</sequence>
<dbReference type="EMBL" id="RCZG01000011">
    <property type="protein sequence ID" value="TPG31791.1"/>
    <property type="molecule type" value="Genomic_DNA"/>
</dbReference>